<dbReference type="OrthoDB" id="1833514at2"/>
<dbReference type="EMBL" id="AP019697">
    <property type="protein sequence ID" value="BBK25963.1"/>
    <property type="molecule type" value="Genomic_DNA"/>
</dbReference>
<dbReference type="GeneID" id="92717108"/>
<dbReference type="Proteomes" id="UP000320585">
    <property type="component" value="Chromosome"/>
</dbReference>
<dbReference type="KEGG" id="dho:Dia5BBH33_18980"/>
<name>A0A8D4UVV2_9FIRM</name>
<evidence type="ECO:0000313" key="3">
    <source>
        <dbReference type="Proteomes" id="UP000320585"/>
    </source>
</evidence>
<keyword evidence="3" id="KW-1185">Reference proteome</keyword>
<keyword evidence="1" id="KW-0175">Coiled coil</keyword>
<accession>A0A8D4UVV2</accession>
<feature type="coiled-coil region" evidence="1">
    <location>
        <begin position="333"/>
        <end position="395"/>
    </location>
</feature>
<organism evidence="2 3">
    <name type="scientific">Dialister hominis</name>
    <dbReference type="NCBI Taxonomy" id="2582419"/>
    <lineage>
        <taxon>Bacteria</taxon>
        <taxon>Bacillati</taxon>
        <taxon>Bacillota</taxon>
        <taxon>Negativicutes</taxon>
        <taxon>Veillonellales</taxon>
        <taxon>Veillonellaceae</taxon>
        <taxon>Dialister</taxon>
    </lineage>
</organism>
<evidence type="ECO:0000313" key="2">
    <source>
        <dbReference type="EMBL" id="BBK25963.1"/>
    </source>
</evidence>
<protein>
    <submittedName>
        <fullName evidence="2">Uncharacterized protein</fullName>
    </submittedName>
</protein>
<reference evidence="3" key="1">
    <citation type="submission" date="2019-05" db="EMBL/GenBank/DDBJ databases">
        <title>Complete genome sequencing of Dialister sp. strain 5BBH33.</title>
        <authorList>
            <person name="Sakamoto M."/>
            <person name="Murakami T."/>
            <person name="Mori H."/>
        </authorList>
    </citation>
    <scope>NUCLEOTIDE SEQUENCE [LARGE SCALE GENOMIC DNA]</scope>
    <source>
        <strain evidence="3">5BBH33</strain>
    </source>
</reference>
<dbReference type="RefSeq" id="WP_144269220.1">
    <property type="nucleotide sequence ID" value="NZ_AP019697.1"/>
</dbReference>
<dbReference type="AlphaFoldDB" id="A0A8D4UVV2"/>
<sequence>MANPNNSNHLAEYDDTNLAALPGYDYGNDDSGEIISLCRIFTDKFENRWLSRCADLNTYGNYEIFYQDKNEPPYFRNRSKLYYNFFENSNTTSDAGFYGIWTWSATRRDTDETKDFLVVNYTPEIDAIEVKIMEDSFSLDELIRLLKKGVDFNLNSGKVMFAIKSGSQYTGILCKAKDLDINNGVAVFSKNYTIAPVYRFGGNDILNLHNGFLFYRKPFAGIPIDLYPVRGPREIVKDIIFDSLSWNACKARGLTHDQHKSLKNFIGTIPDSDVTEKIVSELHCSLTEAQNYLDEFLDNAVSYIDGSSIEDDVLGSAISANDELWEKGKNSIREELVKENEDLIAEYNSLNDDLGTIKNEIKASKSTLEKAKADNEQFEQSLANRKKLAEDVEKAVAEKIQNARENAAEFLATMAFTTALPEKTEKAVETAKVPALYHTLPARGDINDLEVYHSWTHVIDTTAFELELAGVSGKYSSGLASFLCAAYSKKQPILLVGPNTNDIIQAFCASVTHLDHIHGILHCEGEFNHQVIAEIGTHNEDIVIIHNLLGSRWMNGLPEILSKKDIFYIVEHPYAEDIQIEPRSLYNFILPVFTEFLVDKKAEGGYRGGYFTEVLDPNKAPEDNHVRLKSLPKLGLPALVKNQITSLAASMHGIYPEVSGDDDFLLALLPIAYATMKMDKLTESLDSSDIALSKDLKSRMEYVLGDIQ</sequence>
<proteinExistence type="predicted"/>
<gene>
    <name evidence="2" type="ORF">Dia5BBH33_18980</name>
</gene>
<evidence type="ECO:0000256" key="1">
    <source>
        <dbReference type="SAM" id="Coils"/>
    </source>
</evidence>